<accession>A0A841E6W3</accession>
<dbReference type="RefSeq" id="WP_184634907.1">
    <property type="nucleotide sequence ID" value="NZ_BAABKT010000007.1"/>
</dbReference>
<organism evidence="2 3">
    <name type="scientific">Streptomonospora salina</name>
    <dbReference type="NCBI Taxonomy" id="104205"/>
    <lineage>
        <taxon>Bacteria</taxon>
        <taxon>Bacillati</taxon>
        <taxon>Actinomycetota</taxon>
        <taxon>Actinomycetes</taxon>
        <taxon>Streptosporangiales</taxon>
        <taxon>Nocardiopsidaceae</taxon>
        <taxon>Streptomonospora</taxon>
    </lineage>
</organism>
<dbReference type="SUPFAM" id="SSF46785">
    <property type="entry name" value="Winged helix' DNA-binding domain"/>
    <property type="match status" value="1"/>
</dbReference>
<keyword evidence="3" id="KW-1185">Reference proteome</keyword>
<dbReference type="InterPro" id="IPR000835">
    <property type="entry name" value="HTH_MarR-typ"/>
</dbReference>
<reference evidence="2 3" key="1">
    <citation type="submission" date="2020-08" db="EMBL/GenBank/DDBJ databases">
        <title>Sequencing the genomes of 1000 actinobacteria strains.</title>
        <authorList>
            <person name="Klenk H.-P."/>
        </authorList>
    </citation>
    <scope>NUCLEOTIDE SEQUENCE [LARGE SCALE GENOMIC DNA]</scope>
    <source>
        <strain evidence="2 3">DSM 44593</strain>
    </source>
</reference>
<dbReference type="PROSITE" id="PS50995">
    <property type="entry name" value="HTH_MARR_2"/>
    <property type="match status" value="1"/>
</dbReference>
<dbReference type="AlphaFoldDB" id="A0A841E6W3"/>
<dbReference type="SMART" id="SM00347">
    <property type="entry name" value="HTH_MARR"/>
    <property type="match status" value="1"/>
</dbReference>
<comment type="caution">
    <text evidence="2">The sequence shown here is derived from an EMBL/GenBank/DDBJ whole genome shotgun (WGS) entry which is preliminary data.</text>
</comment>
<evidence type="ECO:0000259" key="1">
    <source>
        <dbReference type="PROSITE" id="PS50995"/>
    </source>
</evidence>
<protein>
    <submittedName>
        <fullName evidence="2">DNA-binding MarR family transcriptional regulator</fullName>
    </submittedName>
</protein>
<dbReference type="GO" id="GO:0003700">
    <property type="term" value="F:DNA-binding transcription factor activity"/>
    <property type="evidence" value="ECO:0007669"/>
    <property type="project" value="InterPro"/>
</dbReference>
<sequence length="152" mass="16583">MEHSAVDEAVGAAPAQRWCALSLLHSTIEAHIEQALQSAHDLSVREFSVISALSERPDAKMRMSELSEAVVLSQSATTRVVGRLESRGVLQRVICDTDRRGIYTAVTAAGHRLLAQARPTNDTALDEVLRTAEEDPRLAFLVDALRRQDPAA</sequence>
<dbReference type="Gene3D" id="1.10.10.10">
    <property type="entry name" value="Winged helix-like DNA-binding domain superfamily/Winged helix DNA-binding domain"/>
    <property type="match status" value="1"/>
</dbReference>
<evidence type="ECO:0000313" key="2">
    <source>
        <dbReference type="EMBL" id="MBB5998572.1"/>
    </source>
</evidence>
<dbReference type="EMBL" id="JACHLY010000001">
    <property type="protein sequence ID" value="MBB5998572.1"/>
    <property type="molecule type" value="Genomic_DNA"/>
</dbReference>
<gene>
    <name evidence="2" type="ORF">HNR25_002323</name>
</gene>
<keyword evidence="2" id="KW-0238">DNA-binding</keyword>
<dbReference type="GO" id="GO:0003677">
    <property type="term" value="F:DNA binding"/>
    <property type="evidence" value="ECO:0007669"/>
    <property type="project" value="UniProtKB-KW"/>
</dbReference>
<dbReference type="PANTHER" id="PTHR33164:SF99">
    <property type="entry name" value="MARR FAMILY REGULATORY PROTEIN"/>
    <property type="match status" value="1"/>
</dbReference>
<dbReference type="InterPro" id="IPR036388">
    <property type="entry name" value="WH-like_DNA-bd_sf"/>
</dbReference>
<dbReference type="InterPro" id="IPR036390">
    <property type="entry name" value="WH_DNA-bd_sf"/>
</dbReference>
<dbReference type="Pfam" id="PF12802">
    <property type="entry name" value="MarR_2"/>
    <property type="match status" value="1"/>
</dbReference>
<dbReference type="InterPro" id="IPR039422">
    <property type="entry name" value="MarR/SlyA-like"/>
</dbReference>
<dbReference type="PANTHER" id="PTHR33164">
    <property type="entry name" value="TRANSCRIPTIONAL REGULATOR, MARR FAMILY"/>
    <property type="match status" value="1"/>
</dbReference>
<dbReference type="GO" id="GO:0006950">
    <property type="term" value="P:response to stress"/>
    <property type="evidence" value="ECO:0007669"/>
    <property type="project" value="TreeGrafter"/>
</dbReference>
<evidence type="ECO:0000313" key="3">
    <source>
        <dbReference type="Proteomes" id="UP000578077"/>
    </source>
</evidence>
<proteinExistence type="predicted"/>
<dbReference type="PRINTS" id="PR00598">
    <property type="entry name" value="HTHMARR"/>
</dbReference>
<dbReference type="Proteomes" id="UP000578077">
    <property type="component" value="Unassembled WGS sequence"/>
</dbReference>
<name>A0A841E6W3_9ACTN</name>
<feature type="domain" description="HTH marR-type" evidence="1">
    <location>
        <begin position="1"/>
        <end position="150"/>
    </location>
</feature>